<dbReference type="GO" id="GO:0016853">
    <property type="term" value="F:isomerase activity"/>
    <property type="evidence" value="ECO:0007669"/>
    <property type="project" value="UniProtKB-KW"/>
</dbReference>
<dbReference type="AlphaFoldDB" id="A0A543J7U6"/>
<keyword evidence="5" id="KW-1185">Reference proteome</keyword>
<dbReference type="SUPFAM" id="SSF53756">
    <property type="entry name" value="UDP-Glycosyltransferase/glycogen phosphorylase"/>
    <property type="match status" value="1"/>
</dbReference>
<proteinExistence type="inferred from homology"/>
<evidence type="ECO:0000256" key="2">
    <source>
        <dbReference type="SAM" id="MobiDB-lite"/>
    </source>
</evidence>
<feature type="region of interest" description="Disordered" evidence="2">
    <location>
        <begin position="1"/>
        <end position="28"/>
    </location>
</feature>
<comment type="similarity">
    <text evidence="1">Belongs to the UDP-N-acetylglucosamine 2-epimerase family.</text>
</comment>
<dbReference type="OrthoDB" id="9803238at2"/>
<organism evidence="4 5">
    <name type="scientific">Saccharothrix saharensis</name>
    <dbReference type="NCBI Taxonomy" id="571190"/>
    <lineage>
        <taxon>Bacteria</taxon>
        <taxon>Bacillati</taxon>
        <taxon>Actinomycetota</taxon>
        <taxon>Actinomycetes</taxon>
        <taxon>Pseudonocardiales</taxon>
        <taxon>Pseudonocardiaceae</taxon>
        <taxon>Saccharothrix</taxon>
    </lineage>
</organism>
<evidence type="ECO:0000259" key="3">
    <source>
        <dbReference type="Pfam" id="PF02350"/>
    </source>
</evidence>
<reference evidence="4 5" key="1">
    <citation type="submission" date="2019-06" db="EMBL/GenBank/DDBJ databases">
        <title>Sequencing the genomes of 1000 actinobacteria strains.</title>
        <authorList>
            <person name="Klenk H.-P."/>
        </authorList>
    </citation>
    <scope>NUCLEOTIDE SEQUENCE [LARGE SCALE GENOMIC DNA]</scope>
    <source>
        <strain evidence="4 5">DSM 45456</strain>
    </source>
</reference>
<protein>
    <submittedName>
        <fullName evidence="4">UDP-N-acetylglucosamine 2-epimerase (Non-hydrolysing)</fullName>
    </submittedName>
</protein>
<accession>A0A543J7U6</accession>
<dbReference type="PANTHER" id="PTHR43174:SF1">
    <property type="entry name" value="UDP-N-ACETYLGLUCOSAMINE 2-EPIMERASE"/>
    <property type="match status" value="1"/>
</dbReference>
<comment type="caution">
    <text evidence="4">The sequence shown here is derived from an EMBL/GenBank/DDBJ whole genome shotgun (WGS) entry which is preliminary data.</text>
</comment>
<sequence length="387" mass="41122">MTAVLEHTDRRAVPATPPPAPTTASPRPGGVAVVLGARPEVFKLAPVLAALGDTARLVRCGRHLPPRLSAEDPLAFLHSPADARGCGIAVALEGFQREFAADRPDAVLVPGETDVALAAALAADARGIPLVRVDAGVRGHDLPDAHNRVLLDRLADVLCAATPVNLANLEADGLGVRDVRLTGNTTVESVRHRLMGERDRLAVLRRWGLEPDRYVLATLSHPDNLDDEEALFSITNQLAGVVDAGHPVVLPVDPRTRAAVSRAGVLSSGMDLRVVDRLWHSEFLALAKHAGLLVTDSGAVQEEATALKRPVLVVRRSTERPEVLRDFGRLVGPHDDLTGLALDWLVDGDARRAALVGVPSPFGDARSGERIAAAVRDVVAQVPQNVR</sequence>
<name>A0A543J7U6_9PSEU</name>
<evidence type="ECO:0000256" key="1">
    <source>
        <dbReference type="RuleBase" id="RU003513"/>
    </source>
</evidence>
<evidence type="ECO:0000313" key="4">
    <source>
        <dbReference type="EMBL" id="TQM78903.1"/>
    </source>
</evidence>
<dbReference type="InterPro" id="IPR003331">
    <property type="entry name" value="UDP_GlcNAc_Epimerase_2_dom"/>
</dbReference>
<keyword evidence="1" id="KW-0413">Isomerase</keyword>
<evidence type="ECO:0000313" key="5">
    <source>
        <dbReference type="Proteomes" id="UP000316628"/>
    </source>
</evidence>
<dbReference type="Gene3D" id="3.40.50.2000">
    <property type="entry name" value="Glycogen Phosphorylase B"/>
    <property type="match status" value="2"/>
</dbReference>
<dbReference type="RefSeq" id="WP_141975813.1">
    <property type="nucleotide sequence ID" value="NZ_VFPP01000001.1"/>
</dbReference>
<dbReference type="PANTHER" id="PTHR43174">
    <property type="entry name" value="UDP-N-ACETYLGLUCOSAMINE 2-EPIMERASE"/>
    <property type="match status" value="1"/>
</dbReference>
<feature type="compositionally biased region" description="Basic and acidic residues" evidence="2">
    <location>
        <begin position="1"/>
        <end position="12"/>
    </location>
</feature>
<gene>
    <name evidence="4" type="ORF">FHX81_1189</name>
</gene>
<dbReference type="Proteomes" id="UP000316628">
    <property type="component" value="Unassembled WGS sequence"/>
</dbReference>
<dbReference type="EMBL" id="VFPP01000001">
    <property type="protein sequence ID" value="TQM78903.1"/>
    <property type="molecule type" value="Genomic_DNA"/>
</dbReference>
<feature type="domain" description="UDP-N-acetylglucosamine 2-epimerase" evidence="3">
    <location>
        <begin position="73"/>
        <end position="375"/>
    </location>
</feature>
<dbReference type="InterPro" id="IPR029767">
    <property type="entry name" value="WecB-like"/>
</dbReference>
<dbReference type="Pfam" id="PF02350">
    <property type="entry name" value="Epimerase_2"/>
    <property type="match status" value="1"/>
</dbReference>